<dbReference type="PANTHER" id="PTHR34351">
    <property type="entry name" value="SLR1927 PROTEIN-RELATED"/>
    <property type="match status" value="1"/>
</dbReference>
<dbReference type="KEGG" id="abat:CFX1CAM_1478"/>
<feature type="transmembrane region" description="Helical" evidence="1">
    <location>
        <begin position="27"/>
        <end position="50"/>
    </location>
</feature>
<name>A0A1Y6K4E5_9CHLR</name>
<keyword evidence="1" id="KW-0812">Transmembrane</keyword>
<gene>
    <name evidence="3" type="ORF">CFX1CAM_1478</name>
</gene>
<proteinExistence type="predicted"/>
<evidence type="ECO:0000313" key="3">
    <source>
        <dbReference type="EMBL" id="SMX54543.1"/>
    </source>
</evidence>
<dbReference type="Proteomes" id="UP000195514">
    <property type="component" value="Chromosome I"/>
</dbReference>
<dbReference type="PANTHER" id="PTHR34351:SF2">
    <property type="entry name" value="DUF58 DOMAIN-CONTAINING PROTEIN"/>
    <property type="match status" value="1"/>
</dbReference>
<dbReference type="Pfam" id="PF01882">
    <property type="entry name" value="DUF58"/>
    <property type="match status" value="1"/>
</dbReference>
<feature type="transmembrane region" description="Helical" evidence="1">
    <location>
        <begin position="150"/>
        <end position="169"/>
    </location>
</feature>
<dbReference type="EMBL" id="LT859958">
    <property type="protein sequence ID" value="SMX54543.1"/>
    <property type="molecule type" value="Genomic_DNA"/>
</dbReference>
<keyword evidence="4" id="KW-1185">Reference proteome</keyword>
<dbReference type="AlphaFoldDB" id="A0A1Y6K4E5"/>
<accession>A0A1Y6K4E5</accession>
<dbReference type="InterPro" id="IPR002881">
    <property type="entry name" value="DUF58"/>
</dbReference>
<evidence type="ECO:0000313" key="4">
    <source>
        <dbReference type="Proteomes" id="UP000195514"/>
    </source>
</evidence>
<sequence length="431" mass="48669">MLFLTGVSFLLTRLPWLSPNPIYLRLTVTLLVIIAVSALWTIFSLSGVQLNRTSRETRKQVGEVHTEEYEIVNRFSLPKIWLKITDQSQLLGGTGSKVVTGIGGKKTRTHIGMTLLQKRGWYELGPTQLESGDIFGLFLRRKQVESSQRLLVIPYIFDIQFFLAPFGILPGGRALREKTLEVTPYAAGVREYVPGDPLRRIHWPSSERKQMLIVKEFEKDPLAEVWIFLDARKNVHIRSDEYGSSDLHQIWWGRYKKAYRLPPDTAEYSISIAASLAKYYINHKREVCLVSSGQNYSILPAERGERQLGKILETLAVVEAEGKLPIWALVSTHVNRLARGTTVVIISPETDARLLTIAMDLMHRGLVPVIVLIDPSGFGGSQGSKELSQKLFAMGVFTFVINEGDDIKEILETPQTIMTRHGFLRVGVENR</sequence>
<feature type="domain" description="DUF58" evidence="2">
    <location>
        <begin position="189"/>
        <end position="346"/>
    </location>
</feature>
<protein>
    <recommendedName>
        <fullName evidence="2">DUF58 domain-containing protein</fullName>
    </recommendedName>
</protein>
<organism evidence="3 4">
    <name type="scientific">Candidatus Brevifilum fermentans</name>
    <dbReference type="NCBI Taxonomy" id="1986204"/>
    <lineage>
        <taxon>Bacteria</taxon>
        <taxon>Bacillati</taxon>
        <taxon>Chloroflexota</taxon>
        <taxon>Anaerolineae</taxon>
        <taxon>Anaerolineales</taxon>
        <taxon>Anaerolineaceae</taxon>
        <taxon>Candidatus Brevifilum</taxon>
    </lineage>
</organism>
<reference evidence="4" key="1">
    <citation type="submission" date="2017-05" db="EMBL/GenBank/DDBJ databases">
        <authorList>
            <person name="Kirkegaard R."/>
            <person name="Mcilroy J S."/>
        </authorList>
    </citation>
    <scope>NUCLEOTIDE SEQUENCE [LARGE SCALE GENOMIC DNA]</scope>
</reference>
<evidence type="ECO:0000259" key="2">
    <source>
        <dbReference type="Pfam" id="PF01882"/>
    </source>
</evidence>
<keyword evidence="1" id="KW-1133">Transmembrane helix</keyword>
<evidence type="ECO:0000256" key="1">
    <source>
        <dbReference type="SAM" id="Phobius"/>
    </source>
</evidence>
<keyword evidence="1" id="KW-0472">Membrane</keyword>